<evidence type="ECO:0000256" key="5">
    <source>
        <dbReference type="ARBA" id="ARBA00023163"/>
    </source>
</evidence>
<dbReference type="GO" id="GO:0060261">
    <property type="term" value="P:positive regulation of transcription initiation by RNA polymerase II"/>
    <property type="evidence" value="ECO:0007669"/>
    <property type="project" value="InterPro"/>
</dbReference>
<feature type="compositionally biased region" description="Acidic residues" evidence="7">
    <location>
        <begin position="160"/>
        <end position="169"/>
    </location>
</feature>
<dbReference type="GO" id="GO:0003713">
    <property type="term" value="F:transcription coactivator activity"/>
    <property type="evidence" value="ECO:0007669"/>
    <property type="project" value="InterPro"/>
</dbReference>
<dbReference type="InterPro" id="IPR045125">
    <property type="entry name" value="Sub1/Tcp4-like"/>
</dbReference>
<evidence type="ECO:0000313" key="9">
    <source>
        <dbReference type="EMBL" id="KPI36352.1"/>
    </source>
</evidence>
<feature type="region of interest" description="Disordered" evidence="7">
    <location>
        <begin position="121"/>
        <end position="169"/>
    </location>
</feature>
<comment type="subcellular location">
    <subcellularLocation>
        <location evidence="1">Nucleus</location>
    </subcellularLocation>
</comment>
<evidence type="ECO:0000256" key="3">
    <source>
        <dbReference type="ARBA" id="ARBA00023015"/>
    </source>
</evidence>
<dbReference type="GO" id="GO:0003677">
    <property type="term" value="F:DNA binding"/>
    <property type="evidence" value="ECO:0007669"/>
    <property type="project" value="UniProtKB-KW"/>
</dbReference>
<keyword evidence="4" id="KW-0238">DNA-binding</keyword>
<keyword evidence="3" id="KW-0805">Transcription regulation</keyword>
<accession>A0A0N1NY96</accession>
<evidence type="ECO:0000256" key="2">
    <source>
        <dbReference type="ARBA" id="ARBA00009001"/>
    </source>
</evidence>
<evidence type="ECO:0000256" key="7">
    <source>
        <dbReference type="SAM" id="MobiDB-lite"/>
    </source>
</evidence>
<comment type="caution">
    <text evidence="9">The sequence shown here is derived from an EMBL/GenBank/DDBJ whole genome shotgun (WGS) entry which is preliminary data.</text>
</comment>
<dbReference type="GO" id="GO:0005634">
    <property type="term" value="C:nucleus"/>
    <property type="evidence" value="ECO:0007669"/>
    <property type="project" value="UniProtKB-SubCell"/>
</dbReference>
<keyword evidence="5" id="KW-0804">Transcription</keyword>
<dbReference type="Pfam" id="PF02229">
    <property type="entry name" value="PC4"/>
    <property type="match status" value="1"/>
</dbReference>
<sequence length="169" mass="18744">MAPSTKRKSEFKSNHFIASDDDSNNDTTTRPSKKGKTAGSDFTPSLAPQVEKNGDTYWEISKLRRVTINEFKGKQMINVREYYEKDGQSLPGKKGISMTIEQYSTLLQILPQIEKTLAEKGVSVPRPDFDGAAPTNAGDEDEDDEGAKNGDHQKANIEATSDEDEAEKR</sequence>
<name>A0A0N1NY96_9EURO</name>
<organism evidence="9 10">
    <name type="scientific">Cyphellophora attinorum</name>
    <dbReference type="NCBI Taxonomy" id="1664694"/>
    <lineage>
        <taxon>Eukaryota</taxon>
        <taxon>Fungi</taxon>
        <taxon>Dikarya</taxon>
        <taxon>Ascomycota</taxon>
        <taxon>Pezizomycotina</taxon>
        <taxon>Eurotiomycetes</taxon>
        <taxon>Chaetothyriomycetidae</taxon>
        <taxon>Chaetothyriales</taxon>
        <taxon>Cyphellophoraceae</taxon>
        <taxon>Cyphellophora</taxon>
    </lineage>
</organism>
<evidence type="ECO:0000313" key="10">
    <source>
        <dbReference type="Proteomes" id="UP000038010"/>
    </source>
</evidence>
<feature type="region of interest" description="Disordered" evidence="7">
    <location>
        <begin position="1"/>
        <end position="54"/>
    </location>
</feature>
<dbReference type="OrthoDB" id="2505440at2759"/>
<keyword evidence="10" id="KW-1185">Reference proteome</keyword>
<dbReference type="VEuPathDB" id="FungiDB:AB675_7258"/>
<evidence type="ECO:0000256" key="4">
    <source>
        <dbReference type="ARBA" id="ARBA00023125"/>
    </source>
</evidence>
<evidence type="ECO:0000259" key="8">
    <source>
        <dbReference type="Pfam" id="PF02229"/>
    </source>
</evidence>
<protein>
    <submittedName>
        <fullName evidence="9">Putative RNA polymerase II transcriptional coactivator</fullName>
    </submittedName>
</protein>
<gene>
    <name evidence="9" type="ORF">AB675_7258</name>
</gene>
<reference evidence="9 10" key="1">
    <citation type="submission" date="2015-06" db="EMBL/GenBank/DDBJ databases">
        <title>Draft genome of the ant-associated black yeast Phialophora attae CBS 131958.</title>
        <authorList>
            <person name="Moreno L.F."/>
            <person name="Stielow B.J."/>
            <person name="de Hoog S."/>
            <person name="Vicente V.A."/>
            <person name="Weiss V.A."/>
            <person name="de Vries M."/>
            <person name="Cruz L.M."/>
            <person name="Souza E.M."/>
        </authorList>
    </citation>
    <scope>NUCLEOTIDE SEQUENCE [LARGE SCALE GENOMIC DNA]</scope>
    <source>
        <strain evidence="9 10">CBS 131958</strain>
    </source>
</reference>
<dbReference type="Proteomes" id="UP000038010">
    <property type="component" value="Unassembled WGS sequence"/>
</dbReference>
<dbReference type="RefSeq" id="XP_017996315.1">
    <property type="nucleotide sequence ID" value="XM_018147612.1"/>
</dbReference>
<dbReference type="InterPro" id="IPR009044">
    <property type="entry name" value="ssDNA-bd_transcriptional_reg"/>
</dbReference>
<dbReference type="GeneID" id="28739492"/>
<feature type="compositionally biased region" description="Basic and acidic residues" evidence="7">
    <location>
        <begin position="146"/>
        <end position="155"/>
    </location>
</feature>
<dbReference type="SUPFAM" id="SSF54447">
    <property type="entry name" value="ssDNA-binding transcriptional regulator domain"/>
    <property type="match status" value="1"/>
</dbReference>
<dbReference type="EMBL" id="LFJN01000032">
    <property type="protein sequence ID" value="KPI36352.1"/>
    <property type="molecule type" value="Genomic_DNA"/>
</dbReference>
<keyword evidence="6" id="KW-0539">Nucleus</keyword>
<comment type="similarity">
    <text evidence="2">Belongs to the transcriptional coactivator PC4 family.</text>
</comment>
<dbReference type="InterPro" id="IPR003173">
    <property type="entry name" value="PC4_C"/>
</dbReference>
<evidence type="ECO:0000256" key="1">
    <source>
        <dbReference type="ARBA" id="ARBA00004123"/>
    </source>
</evidence>
<dbReference type="PANTHER" id="PTHR13215">
    <property type="entry name" value="RNA POLYMERASE II TRANSCRIPTIONAL COACTIVATOR"/>
    <property type="match status" value="1"/>
</dbReference>
<proteinExistence type="inferred from homology"/>
<dbReference type="Gene3D" id="2.30.31.10">
    <property type="entry name" value="Transcriptional Coactivator Pc4, Chain A"/>
    <property type="match status" value="1"/>
</dbReference>
<feature type="domain" description="Transcriptional coactivator p15 (PC4) C-terminal" evidence="8">
    <location>
        <begin position="58"/>
        <end position="109"/>
    </location>
</feature>
<evidence type="ECO:0000256" key="6">
    <source>
        <dbReference type="ARBA" id="ARBA00023242"/>
    </source>
</evidence>
<dbReference type="AlphaFoldDB" id="A0A0N1NY96"/>
<dbReference type="STRING" id="1664694.A0A0N1NY96"/>